<feature type="domain" description="Response regulatory" evidence="6">
    <location>
        <begin position="3"/>
        <end position="121"/>
    </location>
</feature>
<proteinExistence type="predicted"/>
<dbReference type="SUPFAM" id="SSF52172">
    <property type="entry name" value="CheY-like"/>
    <property type="match status" value="1"/>
</dbReference>
<dbReference type="PRINTS" id="PR00032">
    <property type="entry name" value="HTHARAC"/>
</dbReference>
<keyword evidence="4" id="KW-0597">Phosphoprotein</keyword>
<organism evidence="7 8">
    <name type="scientific">Cohnella suwonensis</name>
    <dbReference type="NCBI Taxonomy" id="696072"/>
    <lineage>
        <taxon>Bacteria</taxon>
        <taxon>Bacillati</taxon>
        <taxon>Bacillota</taxon>
        <taxon>Bacilli</taxon>
        <taxon>Bacillales</taxon>
        <taxon>Paenibacillaceae</taxon>
        <taxon>Cohnella</taxon>
    </lineage>
</organism>
<dbReference type="SMART" id="SM00448">
    <property type="entry name" value="REC"/>
    <property type="match status" value="1"/>
</dbReference>
<sequence length="528" mass="59953">MPNLLIVDDEPLIRMSIRALGDWDSCGFRIVGEASNGLEALEWLSDSPDIDIVLADVNMPKMNGIELLGEIKNRRPDLVVLMLSGFKDYEFVREAFRLGARDYVLKSNMNFEALVAQLGSFMKEKQRLEPANPSESSTLVPDKSKALEKLLFGVLKGDVTQTVQELGLRIKARNLAVALLCIDDFRMLQDKFDPVILMNIVDSSHQLINQKLNEFKLGECLALSQDRYALILHFPDAHGESALLQQRAMFFQQLQSAFARMLNLSVTIGVSSFKQDFGALHSLYQQALKFADLKLLYGKGSLITENEARQMEVISDFTIFGREKKLLQAIERMDEGAVKAELQLIMKDIIRSRPTGSSNVHGLYYELLYLIFTFLRDKGFGTDDTIGQRNAFHALNRMDTIHEINGYIEQLLLKHMSDMKTYNEGTSSKIKKAIDYIRAHYAEEITLRSLSEHLQLSENHLSRMFTKETGESFISCLTRTRIQKAKELLKQSDLPIGEISEAIGYANQEHFSRVFKKVEGQSPSAYRN</sequence>
<dbReference type="Pfam" id="PF12833">
    <property type="entry name" value="HTH_18"/>
    <property type="match status" value="1"/>
</dbReference>
<accession>A0ABW0LZ84</accession>
<dbReference type="Gene3D" id="1.10.10.60">
    <property type="entry name" value="Homeodomain-like"/>
    <property type="match status" value="2"/>
</dbReference>
<protein>
    <submittedName>
        <fullName evidence="7">Helix-turn-helix domain-containing protein</fullName>
    </submittedName>
</protein>
<comment type="caution">
    <text evidence="7">The sequence shown here is derived from an EMBL/GenBank/DDBJ whole genome shotgun (WGS) entry which is preliminary data.</text>
</comment>
<evidence type="ECO:0000259" key="5">
    <source>
        <dbReference type="PROSITE" id="PS01124"/>
    </source>
</evidence>
<dbReference type="Pfam" id="PF00072">
    <property type="entry name" value="Response_reg"/>
    <property type="match status" value="1"/>
</dbReference>
<dbReference type="SUPFAM" id="SSF46689">
    <property type="entry name" value="Homeodomain-like"/>
    <property type="match status" value="2"/>
</dbReference>
<dbReference type="InterPro" id="IPR001789">
    <property type="entry name" value="Sig_transdc_resp-reg_receiver"/>
</dbReference>
<evidence type="ECO:0000256" key="2">
    <source>
        <dbReference type="ARBA" id="ARBA00023125"/>
    </source>
</evidence>
<dbReference type="Proteomes" id="UP001596105">
    <property type="component" value="Unassembled WGS sequence"/>
</dbReference>
<feature type="domain" description="HTH araC/xylS-type" evidence="5">
    <location>
        <begin position="431"/>
        <end position="528"/>
    </location>
</feature>
<gene>
    <name evidence="7" type="ORF">ACFPPD_21050</name>
</gene>
<keyword evidence="2" id="KW-0238">DNA-binding</keyword>
<keyword evidence="3" id="KW-0804">Transcription</keyword>
<reference evidence="8" key="1">
    <citation type="journal article" date="2019" name="Int. J. Syst. Evol. Microbiol.">
        <title>The Global Catalogue of Microorganisms (GCM) 10K type strain sequencing project: providing services to taxonomists for standard genome sequencing and annotation.</title>
        <authorList>
            <consortium name="The Broad Institute Genomics Platform"/>
            <consortium name="The Broad Institute Genome Sequencing Center for Infectious Disease"/>
            <person name="Wu L."/>
            <person name="Ma J."/>
        </authorList>
    </citation>
    <scope>NUCLEOTIDE SEQUENCE [LARGE SCALE GENOMIC DNA]</scope>
    <source>
        <strain evidence="8">CCUG 57113</strain>
    </source>
</reference>
<dbReference type="InterPro" id="IPR020449">
    <property type="entry name" value="Tscrpt_reg_AraC-type_HTH"/>
</dbReference>
<evidence type="ECO:0000259" key="6">
    <source>
        <dbReference type="PROSITE" id="PS50110"/>
    </source>
</evidence>
<dbReference type="PANTHER" id="PTHR43280:SF28">
    <property type="entry name" value="HTH-TYPE TRANSCRIPTIONAL ACTIVATOR RHAS"/>
    <property type="match status" value="1"/>
</dbReference>
<dbReference type="InterPro" id="IPR018062">
    <property type="entry name" value="HTH_AraC-typ_CS"/>
</dbReference>
<dbReference type="Gene3D" id="3.40.50.2300">
    <property type="match status" value="1"/>
</dbReference>
<evidence type="ECO:0000313" key="8">
    <source>
        <dbReference type="Proteomes" id="UP001596105"/>
    </source>
</evidence>
<dbReference type="InterPro" id="IPR018060">
    <property type="entry name" value="HTH_AraC"/>
</dbReference>
<dbReference type="PROSITE" id="PS50110">
    <property type="entry name" value="RESPONSE_REGULATORY"/>
    <property type="match status" value="1"/>
</dbReference>
<keyword evidence="1" id="KW-0805">Transcription regulation</keyword>
<dbReference type="PROSITE" id="PS01124">
    <property type="entry name" value="HTH_ARAC_FAMILY_2"/>
    <property type="match status" value="1"/>
</dbReference>
<dbReference type="InterPro" id="IPR011006">
    <property type="entry name" value="CheY-like_superfamily"/>
</dbReference>
<dbReference type="SMART" id="SM00342">
    <property type="entry name" value="HTH_ARAC"/>
    <property type="match status" value="1"/>
</dbReference>
<name>A0ABW0LZ84_9BACL</name>
<feature type="modified residue" description="4-aspartylphosphate" evidence="4">
    <location>
        <position position="56"/>
    </location>
</feature>
<keyword evidence="8" id="KW-1185">Reference proteome</keyword>
<dbReference type="RefSeq" id="WP_209746199.1">
    <property type="nucleotide sequence ID" value="NZ_JBHSMH010000090.1"/>
</dbReference>
<dbReference type="InterPro" id="IPR009057">
    <property type="entry name" value="Homeodomain-like_sf"/>
</dbReference>
<evidence type="ECO:0000256" key="4">
    <source>
        <dbReference type="PROSITE-ProRule" id="PRU00169"/>
    </source>
</evidence>
<dbReference type="PANTHER" id="PTHR43280">
    <property type="entry name" value="ARAC-FAMILY TRANSCRIPTIONAL REGULATOR"/>
    <property type="match status" value="1"/>
</dbReference>
<dbReference type="CDD" id="cd17536">
    <property type="entry name" value="REC_YesN-like"/>
    <property type="match status" value="1"/>
</dbReference>
<evidence type="ECO:0000256" key="3">
    <source>
        <dbReference type="ARBA" id="ARBA00023163"/>
    </source>
</evidence>
<dbReference type="EMBL" id="JBHSMH010000090">
    <property type="protein sequence ID" value="MFC5471179.1"/>
    <property type="molecule type" value="Genomic_DNA"/>
</dbReference>
<evidence type="ECO:0000256" key="1">
    <source>
        <dbReference type="ARBA" id="ARBA00023015"/>
    </source>
</evidence>
<dbReference type="PROSITE" id="PS00041">
    <property type="entry name" value="HTH_ARAC_FAMILY_1"/>
    <property type="match status" value="1"/>
</dbReference>
<evidence type="ECO:0000313" key="7">
    <source>
        <dbReference type="EMBL" id="MFC5471179.1"/>
    </source>
</evidence>